<keyword evidence="2" id="KW-0812">Transmembrane</keyword>
<feature type="transmembrane region" description="Helical" evidence="2">
    <location>
        <begin position="748"/>
        <end position="769"/>
    </location>
</feature>
<evidence type="ECO:0000313" key="4">
    <source>
        <dbReference type="Proteomes" id="UP000693738"/>
    </source>
</evidence>
<feature type="compositionally biased region" description="Pro residues" evidence="1">
    <location>
        <begin position="184"/>
        <end position="197"/>
    </location>
</feature>
<comment type="caution">
    <text evidence="3">The sequence shown here is derived from an EMBL/GenBank/DDBJ whole genome shotgun (WGS) entry which is preliminary data.</text>
</comment>
<dbReference type="PANTHER" id="PTHR35041:SF3">
    <property type="entry name" value="FORMYLMETHIONINE DEFORMYLASE-LIKE PROTEIN"/>
    <property type="match status" value="1"/>
</dbReference>
<gene>
    <name evidence="3" type="ORF">FEQUK3_LOCUS2008</name>
</gene>
<keyword evidence="2" id="KW-1133">Transmembrane helix</keyword>
<feature type="transmembrane region" description="Helical" evidence="2">
    <location>
        <begin position="215"/>
        <end position="234"/>
    </location>
</feature>
<evidence type="ECO:0000313" key="3">
    <source>
        <dbReference type="EMBL" id="CAG7556276.1"/>
    </source>
</evidence>
<feature type="transmembrane region" description="Helical" evidence="2">
    <location>
        <begin position="314"/>
        <end position="336"/>
    </location>
</feature>
<protein>
    <submittedName>
        <fullName evidence="3">Uncharacterized protein</fullName>
    </submittedName>
</protein>
<feature type="region of interest" description="Disordered" evidence="1">
    <location>
        <begin position="71"/>
        <end position="112"/>
    </location>
</feature>
<accession>A0A8J2IKG8</accession>
<feature type="compositionally biased region" description="Polar residues" evidence="1">
    <location>
        <begin position="99"/>
        <end position="112"/>
    </location>
</feature>
<feature type="compositionally biased region" description="Polar residues" evidence="1">
    <location>
        <begin position="78"/>
        <end position="90"/>
    </location>
</feature>
<dbReference type="Proteomes" id="UP000693738">
    <property type="component" value="Unassembled WGS sequence"/>
</dbReference>
<evidence type="ECO:0000256" key="2">
    <source>
        <dbReference type="SAM" id="Phobius"/>
    </source>
</evidence>
<proteinExistence type="predicted"/>
<dbReference type="EMBL" id="CAJSTJ010000088">
    <property type="protein sequence ID" value="CAG7556276.1"/>
    <property type="molecule type" value="Genomic_DNA"/>
</dbReference>
<reference evidence="3" key="1">
    <citation type="submission" date="2021-05" db="EMBL/GenBank/DDBJ databases">
        <authorList>
            <person name="Khan N."/>
        </authorList>
    </citation>
    <scope>NUCLEOTIDE SEQUENCE</scope>
</reference>
<name>A0A8J2IKG8_FUSEQ</name>
<dbReference type="AlphaFoldDB" id="A0A8J2IKG8"/>
<sequence length="873" mass="98443">MDKTEYRNPRCYPEPQLNPDVSSLLQRDKLRVPAVKLRTLRGTKGPTERALALSSTSYCLSDRPVTMELRDYPHRDSTSPPENWEPTSPSIARKPIGASKQSPSPYTSPDYSATSFAQRATAHAPFLHRQNTTDTAYYGASTPLGIWEPAMPHTPGYGRPQAYREDSQASLLVGGDGQRNLSPNLPPGAQGPPPETPPHTPKFWHWWIHEWKPSWSMYFLVLSGIAFAIGHHFYYQGLHGEVANDQQGKFRYGALLAFLSKACFLNAVVLAFRQRVLMMIRRKMLTLATLDSLFAASEDLTALLNWEAWVNAKFAMALTIFIWTSPLIVIFTSYTLTVKSQRKEEPTTCANIRTLNFTHEEYIYWRDPVRVAGYFETSASVWNSTAPGGANLTKDNPNEFDYFTANSQQFESIALKTAYAQQAIMRPKAPEEICGTGWNCSYTIEFTGPGYKCTTLASGVNEDVKKLGNATCPFNTTVLAPLGNLTYYAMLDRGDYENPQIIAEPGGRPKHKPPYPKNLGVFRTEPIMWFGYAEVDDRDKPQPPEPYVGDWFKAYTPTIIGCEHYQTHYKVRLNYTGGVQSHNVTERKFLKKVIDTTFLPDKKDPDKRLKDRTMAEPEENYVYPQDIAKYRLTAAYHAIGSQLRKILNGTTTMPHFNVNSKVLQTRLVDRLNYLPVKDFPLEVQKFYEEILISFLSDPQMSAVSWAAKPSDYSGTVKSRTVENGKSLDYPCVRWQERNCFFYNYAQLWAVYALSMGITILAVASGVAAMEENAVMRSLSFSAILAASRASSLDKLRWEQEAELKRRKIGFGIVADPSGERTYSFGVEGDVSQEKTAMATGRSPGISVRGWGDATARRMSYAMLNKKDRQENDP</sequence>
<organism evidence="3 4">
    <name type="scientific">Fusarium equiseti</name>
    <name type="common">Fusarium scirpi</name>
    <dbReference type="NCBI Taxonomy" id="61235"/>
    <lineage>
        <taxon>Eukaryota</taxon>
        <taxon>Fungi</taxon>
        <taxon>Dikarya</taxon>
        <taxon>Ascomycota</taxon>
        <taxon>Pezizomycotina</taxon>
        <taxon>Sordariomycetes</taxon>
        <taxon>Hypocreomycetidae</taxon>
        <taxon>Hypocreales</taxon>
        <taxon>Nectriaceae</taxon>
        <taxon>Fusarium</taxon>
        <taxon>Fusarium incarnatum-equiseti species complex</taxon>
    </lineage>
</organism>
<evidence type="ECO:0000256" key="1">
    <source>
        <dbReference type="SAM" id="MobiDB-lite"/>
    </source>
</evidence>
<dbReference type="PANTHER" id="PTHR35041">
    <property type="entry name" value="MEDIATOR OF RNA POLYMERASE II TRANSCRIPTION SUBUNIT 1"/>
    <property type="match status" value="1"/>
</dbReference>
<feature type="region of interest" description="Disordered" evidence="1">
    <location>
        <begin position="173"/>
        <end position="197"/>
    </location>
</feature>
<keyword evidence="2" id="KW-0472">Membrane</keyword>
<feature type="transmembrane region" description="Helical" evidence="2">
    <location>
        <begin position="254"/>
        <end position="272"/>
    </location>
</feature>
<feature type="region of interest" description="Disordered" evidence="1">
    <location>
        <begin position="1"/>
        <end position="24"/>
    </location>
</feature>